<organism evidence="1 2">
    <name type="scientific">Streptomyces echinatus</name>
    <dbReference type="NCBI Taxonomy" id="67293"/>
    <lineage>
        <taxon>Bacteria</taxon>
        <taxon>Bacillati</taxon>
        <taxon>Actinomycetota</taxon>
        <taxon>Actinomycetes</taxon>
        <taxon>Kitasatosporales</taxon>
        <taxon>Streptomycetaceae</taxon>
        <taxon>Streptomyces</taxon>
    </lineage>
</organism>
<dbReference type="AlphaFoldDB" id="A0A7W9UW23"/>
<proteinExistence type="predicted"/>
<evidence type="ECO:0000313" key="2">
    <source>
        <dbReference type="Proteomes" id="UP000585836"/>
    </source>
</evidence>
<dbReference type="Proteomes" id="UP000585836">
    <property type="component" value="Unassembled WGS sequence"/>
</dbReference>
<dbReference type="EMBL" id="JACHJK010000023">
    <property type="protein sequence ID" value="MBB5932234.1"/>
    <property type="molecule type" value="Genomic_DNA"/>
</dbReference>
<accession>A0A7W9UW23</accession>
<protein>
    <submittedName>
        <fullName evidence="1">Uncharacterized protein</fullName>
    </submittedName>
</protein>
<reference evidence="1 2" key="1">
    <citation type="submission" date="2020-08" db="EMBL/GenBank/DDBJ databases">
        <title>Genomic Encyclopedia of Type Strains, Phase III (KMG-III): the genomes of soil and plant-associated and newly described type strains.</title>
        <authorList>
            <person name="Whitman W."/>
        </authorList>
    </citation>
    <scope>NUCLEOTIDE SEQUENCE [LARGE SCALE GENOMIC DNA]</scope>
    <source>
        <strain evidence="1 2">CECT 3313</strain>
    </source>
</reference>
<dbReference type="RefSeq" id="WP_225817856.1">
    <property type="nucleotide sequence ID" value="NZ_BAAAWF010000003.1"/>
</dbReference>
<evidence type="ECO:0000313" key="1">
    <source>
        <dbReference type="EMBL" id="MBB5932234.1"/>
    </source>
</evidence>
<comment type="caution">
    <text evidence="1">The sequence shown here is derived from an EMBL/GenBank/DDBJ whole genome shotgun (WGS) entry which is preliminary data.</text>
</comment>
<name>A0A7W9UW23_9ACTN</name>
<gene>
    <name evidence="1" type="ORF">FHS34_007744</name>
</gene>
<sequence>MLTVGMVTALWWPRTEVTYRSTAPASLVYADRSPHYLGLVHEHTLSGRHTYELMIGRDPGLSYGHMVHVGPDLGPRGVKSTTWTASGVRVRFPTGHEVFVPARSFLYGR</sequence>
<keyword evidence="2" id="KW-1185">Reference proteome</keyword>